<accession>A0ABV8U3Z8</accession>
<feature type="transmembrane region" description="Helical" evidence="2">
    <location>
        <begin position="20"/>
        <end position="44"/>
    </location>
</feature>
<keyword evidence="2" id="KW-0472">Membrane</keyword>
<dbReference type="RefSeq" id="WP_380624501.1">
    <property type="nucleotide sequence ID" value="NZ_JBHSDK010000034.1"/>
</dbReference>
<keyword evidence="2" id="KW-0812">Transmembrane</keyword>
<organism evidence="3 4">
    <name type="scientific">Salininema proteolyticum</name>
    <dbReference type="NCBI Taxonomy" id="1607685"/>
    <lineage>
        <taxon>Bacteria</taxon>
        <taxon>Bacillati</taxon>
        <taxon>Actinomycetota</taxon>
        <taxon>Actinomycetes</taxon>
        <taxon>Glycomycetales</taxon>
        <taxon>Glycomycetaceae</taxon>
        <taxon>Salininema</taxon>
    </lineage>
</organism>
<evidence type="ECO:0000313" key="3">
    <source>
        <dbReference type="EMBL" id="MFC4337474.1"/>
    </source>
</evidence>
<proteinExistence type="predicted"/>
<dbReference type="InterPro" id="IPR021454">
    <property type="entry name" value="DUF3105"/>
</dbReference>
<name>A0ABV8U3Z8_9ACTN</name>
<feature type="region of interest" description="Disordered" evidence="1">
    <location>
        <begin position="212"/>
        <end position="256"/>
    </location>
</feature>
<evidence type="ECO:0000256" key="1">
    <source>
        <dbReference type="SAM" id="MobiDB-lite"/>
    </source>
</evidence>
<dbReference type="Pfam" id="PF11303">
    <property type="entry name" value="DUF3105"/>
    <property type="match status" value="1"/>
</dbReference>
<feature type="compositionally biased region" description="Polar residues" evidence="1">
    <location>
        <begin position="212"/>
        <end position="228"/>
    </location>
</feature>
<sequence length="256" mass="28068">MSASKRARRSRSTVHRSRPWGLIVTFSVIGVFALGIVGGAVWLVGDAKKPPEGLESFLGGYEYSTELRLAVESGEVEVDDLEYPQVAQRTHVQEGTYVDYGSEPAVGGDHYGQWQNCQGRVYDGAVDTRNAIHSLEHGAVWIAYDPERLDQDEVNKLASYVQGRDYTFMSQYPGMERPISLQAWGLRLTAEESGDDRILQFIDRFAQAEDNSMEPNATCSGGVNTTAASPMPEPPSEDVTPEDEGGKAAEDQSEGE</sequence>
<keyword evidence="4" id="KW-1185">Reference proteome</keyword>
<dbReference type="EMBL" id="JBHSDK010000034">
    <property type="protein sequence ID" value="MFC4337474.1"/>
    <property type="molecule type" value="Genomic_DNA"/>
</dbReference>
<protein>
    <submittedName>
        <fullName evidence="3">DUF3105 domain-containing protein</fullName>
    </submittedName>
</protein>
<keyword evidence="2" id="KW-1133">Transmembrane helix</keyword>
<evidence type="ECO:0000313" key="4">
    <source>
        <dbReference type="Proteomes" id="UP001595823"/>
    </source>
</evidence>
<gene>
    <name evidence="3" type="ORF">ACFPET_19950</name>
</gene>
<comment type="caution">
    <text evidence="3">The sequence shown here is derived from an EMBL/GenBank/DDBJ whole genome shotgun (WGS) entry which is preliminary data.</text>
</comment>
<dbReference type="Proteomes" id="UP001595823">
    <property type="component" value="Unassembled WGS sequence"/>
</dbReference>
<reference evidence="4" key="1">
    <citation type="journal article" date="2019" name="Int. J. Syst. Evol. Microbiol.">
        <title>The Global Catalogue of Microorganisms (GCM) 10K type strain sequencing project: providing services to taxonomists for standard genome sequencing and annotation.</title>
        <authorList>
            <consortium name="The Broad Institute Genomics Platform"/>
            <consortium name="The Broad Institute Genome Sequencing Center for Infectious Disease"/>
            <person name="Wu L."/>
            <person name="Ma J."/>
        </authorList>
    </citation>
    <scope>NUCLEOTIDE SEQUENCE [LARGE SCALE GENOMIC DNA]</scope>
    <source>
        <strain evidence="4">IBRC-M 10908</strain>
    </source>
</reference>
<evidence type="ECO:0000256" key="2">
    <source>
        <dbReference type="SAM" id="Phobius"/>
    </source>
</evidence>